<dbReference type="STRING" id="906968.Trebr_0600"/>
<dbReference type="eggNOG" id="COG1687">
    <property type="taxonomic scope" value="Bacteria"/>
</dbReference>
<dbReference type="HOGENOM" id="CLU_144816_1_1_12"/>
<dbReference type="KEGG" id="tbe:Trebr_0600"/>
<feature type="transmembrane region" description="Helical" evidence="1">
    <location>
        <begin position="92"/>
        <end position="108"/>
    </location>
</feature>
<accession>F4LPV0</accession>
<dbReference type="Proteomes" id="UP000006546">
    <property type="component" value="Chromosome"/>
</dbReference>
<sequence length="110" mass="11822">MPLTVSAALAATAVSALVIFGTRLFPFALFSRREPPALLKFIEKYIPPMIMAILLVYCFNGVPFTEAPYGLPHLAALAVTVGTYLWKSNSMLSIFGGTVVFMLLNGALPA</sequence>
<dbReference type="EMBL" id="CP002696">
    <property type="protein sequence ID" value="AEE16042.1"/>
    <property type="molecule type" value="Genomic_DNA"/>
</dbReference>
<dbReference type="Pfam" id="PF05437">
    <property type="entry name" value="AzlD"/>
    <property type="match status" value="1"/>
</dbReference>
<dbReference type="AlphaFoldDB" id="F4LPV0"/>
<organism evidence="2 3">
    <name type="scientific">Treponema brennaborense (strain DSM 12168 / CIP 105900 / DD5/3)</name>
    <dbReference type="NCBI Taxonomy" id="906968"/>
    <lineage>
        <taxon>Bacteria</taxon>
        <taxon>Pseudomonadati</taxon>
        <taxon>Spirochaetota</taxon>
        <taxon>Spirochaetia</taxon>
        <taxon>Spirochaetales</taxon>
        <taxon>Treponemataceae</taxon>
        <taxon>Treponema</taxon>
    </lineage>
</organism>
<reference evidence="3" key="1">
    <citation type="submission" date="2011-04" db="EMBL/GenBank/DDBJ databases">
        <title>The complete genome of Treponema brennaborense DSM 12168.</title>
        <authorList>
            <person name="Lucas S."/>
            <person name="Han J."/>
            <person name="Lapidus A."/>
            <person name="Bruce D."/>
            <person name="Goodwin L."/>
            <person name="Pitluck S."/>
            <person name="Peters L."/>
            <person name="Kyrpides N."/>
            <person name="Mavromatis K."/>
            <person name="Ivanova N."/>
            <person name="Mikhailova N."/>
            <person name="Pagani I."/>
            <person name="Teshima H."/>
            <person name="Detter J.C."/>
            <person name="Tapia R."/>
            <person name="Han C."/>
            <person name="Land M."/>
            <person name="Hauser L."/>
            <person name="Markowitz V."/>
            <person name="Cheng J.-F."/>
            <person name="Hugenholtz P."/>
            <person name="Woyke T."/>
            <person name="Wu D."/>
            <person name="Gronow S."/>
            <person name="Wellnitz S."/>
            <person name="Brambilla E."/>
            <person name="Klenk H.-P."/>
            <person name="Eisen J.A."/>
        </authorList>
    </citation>
    <scope>NUCLEOTIDE SEQUENCE [LARGE SCALE GENOMIC DNA]</scope>
    <source>
        <strain evidence="3">DSM 12168 / CIP 105900 / DD5/3</strain>
    </source>
</reference>
<name>F4LPV0_TREBD</name>
<dbReference type="RefSeq" id="WP_013757761.1">
    <property type="nucleotide sequence ID" value="NC_015500.1"/>
</dbReference>
<dbReference type="InterPro" id="IPR008407">
    <property type="entry name" value="Brnchd-chn_aa_trnsp_AzlD"/>
</dbReference>
<evidence type="ECO:0000313" key="3">
    <source>
        <dbReference type="Proteomes" id="UP000006546"/>
    </source>
</evidence>
<dbReference type="PIRSF" id="PIRSF003203">
    <property type="entry name" value="AzlD"/>
    <property type="match status" value="1"/>
</dbReference>
<keyword evidence="1" id="KW-1133">Transmembrane helix</keyword>
<protein>
    <submittedName>
        <fullName evidence="2">Branched-chain amino acid transport</fullName>
    </submittedName>
</protein>
<evidence type="ECO:0000256" key="1">
    <source>
        <dbReference type="SAM" id="Phobius"/>
    </source>
</evidence>
<keyword evidence="1" id="KW-0812">Transmembrane</keyword>
<gene>
    <name evidence="2" type="ordered locus">Trebr_0600</name>
</gene>
<proteinExistence type="predicted"/>
<feature type="transmembrane region" description="Helical" evidence="1">
    <location>
        <begin position="45"/>
        <end position="62"/>
    </location>
</feature>
<evidence type="ECO:0000313" key="2">
    <source>
        <dbReference type="EMBL" id="AEE16042.1"/>
    </source>
</evidence>
<keyword evidence="3" id="KW-1185">Reference proteome</keyword>
<feature type="transmembrane region" description="Helical" evidence="1">
    <location>
        <begin position="69"/>
        <end position="86"/>
    </location>
</feature>
<keyword evidence="1" id="KW-0472">Membrane</keyword>